<proteinExistence type="predicted"/>
<dbReference type="RefSeq" id="WP_006063035.1">
    <property type="nucleotide sequence ID" value="NZ_KB290828.1"/>
</dbReference>
<name>L1MJR6_9CORY</name>
<accession>L1MJR6</accession>
<sequence>MTVQESDGKFIYYDYEVDAMGEPEVVSFDRLIRYVNDHPGTQFFIFAKRCTKNDVDSWFSNDHVTVHWWKDMTPTTGRDPLSIFIQSFDPVKPNFGGILQISSSISPEELCSLYNIEDNRPVGELIIARNSYLPKNIIEYYKKTFRPGFKLADREPYLNALFRGWALLQYAKHFNEDIGPPHRPEYLLLYSDGDLDRSFIDWGEIIGVGSIEF</sequence>
<reference evidence="1 2" key="1">
    <citation type="submission" date="2012-05" db="EMBL/GenBank/DDBJ databases">
        <authorList>
            <person name="Weinstock G."/>
            <person name="Sodergren E."/>
            <person name="Lobos E.A."/>
            <person name="Fulton L."/>
            <person name="Fulton R."/>
            <person name="Courtney L."/>
            <person name="Fronick C."/>
            <person name="O'Laughlin M."/>
            <person name="Godfrey J."/>
            <person name="Wilson R.M."/>
            <person name="Miner T."/>
            <person name="Farmer C."/>
            <person name="Delehaunty K."/>
            <person name="Cordes M."/>
            <person name="Minx P."/>
            <person name="Tomlinson C."/>
            <person name="Chen J."/>
            <person name="Wollam A."/>
            <person name="Pepin K.H."/>
            <person name="Bhonagiri V."/>
            <person name="Zhang X."/>
            <person name="Suruliraj S."/>
            <person name="Warren W."/>
            <person name="Mitreva M."/>
            <person name="Mardis E.R."/>
            <person name="Wilson R.K."/>
        </authorList>
    </citation>
    <scope>NUCLEOTIDE SEQUENCE [LARGE SCALE GENOMIC DNA]</scope>
    <source>
        <strain evidence="1 2">F0235</strain>
    </source>
</reference>
<evidence type="ECO:0000313" key="2">
    <source>
        <dbReference type="Proteomes" id="UP000010445"/>
    </source>
</evidence>
<evidence type="ECO:0000313" key="1">
    <source>
        <dbReference type="EMBL" id="EKX91189.1"/>
    </source>
</evidence>
<dbReference type="AlphaFoldDB" id="L1MJR6"/>
<comment type="caution">
    <text evidence="1">The sequence shown here is derived from an EMBL/GenBank/DDBJ whole genome shotgun (WGS) entry which is preliminary data.</text>
</comment>
<gene>
    <name evidence="1" type="ORF">HMPREF9997_00791</name>
</gene>
<protein>
    <submittedName>
        <fullName evidence="1">Uncharacterized protein</fullName>
    </submittedName>
</protein>
<dbReference type="STRING" id="1035195.HMPREF9997_00791"/>
<dbReference type="Proteomes" id="UP000010445">
    <property type="component" value="Unassembled WGS sequence"/>
</dbReference>
<keyword evidence="2" id="KW-1185">Reference proteome</keyword>
<organism evidence="1 2">
    <name type="scientific">Corynebacterium durum F0235</name>
    <dbReference type="NCBI Taxonomy" id="1035195"/>
    <lineage>
        <taxon>Bacteria</taxon>
        <taxon>Bacillati</taxon>
        <taxon>Actinomycetota</taxon>
        <taxon>Actinomycetes</taxon>
        <taxon>Mycobacteriales</taxon>
        <taxon>Corynebacteriaceae</taxon>
        <taxon>Corynebacterium</taxon>
    </lineage>
</organism>
<dbReference type="EMBL" id="AMEM01000013">
    <property type="protein sequence ID" value="EKX91189.1"/>
    <property type="molecule type" value="Genomic_DNA"/>
</dbReference>
<dbReference type="HOGENOM" id="CLU_1292600_0_0_11"/>